<gene>
    <name evidence="20" type="ORF">GIS00_18975</name>
</gene>
<feature type="compositionally biased region" description="Low complexity" evidence="16">
    <location>
        <begin position="52"/>
        <end position="70"/>
    </location>
</feature>
<keyword evidence="4" id="KW-0808">Transferase</keyword>
<dbReference type="Pfam" id="PF12810">
    <property type="entry name" value="ALK_LTK_GRD"/>
    <property type="match status" value="1"/>
</dbReference>
<evidence type="ECO:0000256" key="10">
    <source>
        <dbReference type="ARBA" id="ARBA00022989"/>
    </source>
</evidence>
<feature type="chain" id="PRO_5029636249" description="receptor protein-tyrosine kinase" evidence="18">
    <location>
        <begin position="34"/>
        <end position="1374"/>
    </location>
</feature>
<keyword evidence="10 17" id="KW-1133">Transmembrane helix</keyword>
<keyword evidence="9" id="KW-0067">ATP-binding</keyword>
<evidence type="ECO:0000256" key="3">
    <source>
        <dbReference type="ARBA" id="ARBA00022475"/>
    </source>
</evidence>
<feature type="region of interest" description="Disordered" evidence="16">
    <location>
        <begin position="712"/>
        <end position="748"/>
    </location>
</feature>
<feature type="region of interest" description="Disordered" evidence="16">
    <location>
        <begin position="623"/>
        <end position="684"/>
    </location>
</feature>
<evidence type="ECO:0000256" key="17">
    <source>
        <dbReference type="SAM" id="Phobius"/>
    </source>
</evidence>
<feature type="compositionally biased region" description="Gly residues" evidence="16">
    <location>
        <begin position="657"/>
        <end position="684"/>
    </location>
</feature>
<evidence type="ECO:0000256" key="12">
    <source>
        <dbReference type="ARBA" id="ARBA00023137"/>
    </source>
</evidence>
<evidence type="ECO:0000256" key="6">
    <source>
        <dbReference type="ARBA" id="ARBA00022729"/>
    </source>
</evidence>
<comment type="subcellular location">
    <subcellularLocation>
        <location evidence="1">Cell membrane</location>
        <topology evidence="1">Single-pass type I membrane protein</topology>
    </subcellularLocation>
</comment>
<feature type="transmembrane region" description="Helical" evidence="17">
    <location>
        <begin position="1348"/>
        <end position="1366"/>
    </location>
</feature>
<dbReference type="GO" id="GO:0005524">
    <property type="term" value="F:ATP binding"/>
    <property type="evidence" value="ECO:0007669"/>
    <property type="project" value="UniProtKB-KW"/>
</dbReference>
<evidence type="ECO:0000256" key="4">
    <source>
        <dbReference type="ARBA" id="ARBA00022679"/>
    </source>
</evidence>
<dbReference type="RefSeq" id="WP_154770008.1">
    <property type="nucleotide sequence ID" value="NZ_WLYK01000008.1"/>
</dbReference>
<evidence type="ECO:0000259" key="19">
    <source>
        <dbReference type="Pfam" id="PF12810"/>
    </source>
</evidence>
<evidence type="ECO:0000313" key="21">
    <source>
        <dbReference type="Proteomes" id="UP000460221"/>
    </source>
</evidence>
<dbReference type="InterPro" id="IPR013783">
    <property type="entry name" value="Ig-like_fold"/>
</dbReference>
<dbReference type="Proteomes" id="UP000460221">
    <property type="component" value="Unassembled WGS sequence"/>
</dbReference>
<feature type="compositionally biased region" description="Gly residues" evidence="16">
    <location>
        <begin position="635"/>
        <end position="646"/>
    </location>
</feature>
<keyword evidence="21" id="KW-1185">Reference proteome</keyword>
<keyword evidence="15" id="KW-0325">Glycoprotein</keyword>
<name>A0A7K1FS09_9ACTN</name>
<evidence type="ECO:0000256" key="9">
    <source>
        <dbReference type="ARBA" id="ARBA00022840"/>
    </source>
</evidence>
<evidence type="ECO:0000256" key="14">
    <source>
        <dbReference type="ARBA" id="ARBA00023170"/>
    </source>
</evidence>
<feature type="compositionally biased region" description="Gly residues" evidence="16">
    <location>
        <begin position="559"/>
        <end position="579"/>
    </location>
</feature>
<dbReference type="GO" id="GO:0005886">
    <property type="term" value="C:plasma membrane"/>
    <property type="evidence" value="ECO:0007669"/>
    <property type="project" value="UniProtKB-SubCell"/>
</dbReference>
<accession>A0A7K1FS09</accession>
<proteinExistence type="predicted"/>
<sequence length="1374" mass="137905">MHRSRFGRTTQAMVLVAVMVLAGGAVGATTASAEPEPPVTPTAAAPSVITTATNATTDTPATTATGTSSTVVEPSDPTTIAAPETGSPATSSLSPSAAPAGVPPTGTTATTPPSSTTTPDTTAPASTAPDTTRPDTTASTPPPAVLGVGGTTAAVGAIEVFPTYAFRSRIVTATPAGPGDHYAVHIGDEVFPAPAATAQACSTGVWILRFSRTTLALVTPDPAKKESTVYPLCDRHDAAALDAHLRAIPSTEMVVVNSLNRAPGGQPLTLSGLTTALGRIGVAAADVAGLNLATTSFSVWGIGALTAGQAYLGTGDLADESAAPAGAAAPASLSGDLISDSAGHFALQRTDSVLYDIAVDGTVTIGDSVNPAADPTRPAALGTRVYPVPGGRTGGFHIVVLDSRSLELVDDNFYATYDNRDEQFRMGRDLADLAADHDGEVLLFLAAVGVPMAASPGPRGTLPTGPITLPAPCTGSSAFVVTCTFRPTGGEQKFTVPGTVGGVAVDRVSVVAQGGRGGGTASDGGGTGGAGAVVTADLPIDGSTLTAGQTVWVEVGGNGGDGGRTGGGQGGWNGGGPGGDSQCCLTGWPGGGGGGASDLRTVSRTTQNLTTSLTSRFLVAAGGGGAGGEAHDGGRGGSGGQGGSDGFPGLPGDEKAAGGGAGRVGTKDAGGAGGAGTHPGRPGEFGIGGTILGYVDRYGAAGGGGSGWWGGGAGGEGANPGGGGGGGGAGSNLVPTGGTVEPAGQTTDGSVTISYHVPYGSLADALRPFGATPTVVAGLTSVAGYALVGSSDAALTARGLAPDSPEASGKIKANATGELQGVLQPGHDGRFASVVSDAPTVSVLPGSKGRGIRANFGLYQIFSSTPQAWPVPVAGDAGQQKAYEYLSRASCGCADIRGSYRALGSVLDEWRRDIDQQLFGAVPPGSGFDSGAFDAVKTQLLAEIPMVKKVRELETSLHTALTDSYTMIGTQLTTTLTAIRADLAPDAGDILVEKIFDVFIEAALAGAGGEDGAPEDVVKAVSVVISAARSGLDLVNDPGGRDRDLGMRVDRIAADLPQQFSDAISAQARMFGLVYSDWGRLSTLATNLSKHQADWDPSAADPGKVLRVQQNAMQLSFYRVLVSITHTRWEAKAVGTDELSAWCLRTVFDHGRSVCYEPANTHWSYESSAYTYPVAAPGAAFRPAHDIMSIGKPEAGISRALVDTMTQLGLYTPYLFLRWPLDEGLTCPQSFTSGSSGFACSDFKAFGVGGTEPLTITTDQLPEAGVGDPYSAQLMTGDGQGASHSWTVVAGSTLPPGLTLSGSGLLSGTPTTAGTYTFSVRVDDSVDKELTLLVRPGLAATGVPLDRLAGLTVVLLFAGMLLLGTARRRRVPRT</sequence>
<comment type="caution">
    <text evidence="20">The sequence shown here is derived from an EMBL/GenBank/DDBJ whole genome shotgun (WGS) entry which is preliminary data.</text>
</comment>
<dbReference type="EC" id="2.7.10.1" evidence="2"/>
<feature type="region of interest" description="Disordered" evidence="16">
    <location>
        <begin position="52"/>
        <end position="147"/>
    </location>
</feature>
<feature type="signal peptide" evidence="18">
    <location>
        <begin position="1"/>
        <end position="33"/>
    </location>
</feature>
<dbReference type="SUPFAM" id="SSF49313">
    <property type="entry name" value="Cadherin-like"/>
    <property type="match status" value="1"/>
</dbReference>
<dbReference type="EMBL" id="WLYK01000008">
    <property type="protein sequence ID" value="MTD16023.1"/>
    <property type="molecule type" value="Genomic_DNA"/>
</dbReference>
<evidence type="ECO:0000256" key="13">
    <source>
        <dbReference type="ARBA" id="ARBA00023157"/>
    </source>
</evidence>
<dbReference type="GO" id="GO:0005975">
    <property type="term" value="P:carbohydrate metabolic process"/>
    <property type="evidence" value="ECO:0007669"/>
    <property type="project" value="UniProtKB-ARBA"/>
</dbReference>
<feature type="compositionally biased region" description="Low complexity" evidence="16">
    <location>
        <begin position="85"/>
        <end position="139"/>
    </location>
</feature>
<keyword evidence="11 17" id="KW-0472">Membrane</keyword>
<keyword evidence="13" id="KW-1015">Disulfide bond</keyword>
<feature type="compositionally biased region" description="Gly residues" evidence="16">
    <location>
        <begin position="712"/>
        <end position="730"/>
    </location>
</feature>
<evidence type="ECO:0000256" key="18">
    <source>
        <dbReference type="SAM" id="SignalP"/>
    </source>
</evidence>
<dbReference type="InterPro" id="IPR015919">
    <property type="entry name" value="Cadherin-like_sf"/>
</dbReference>
<keyword evidence="14" id="KW-0675">Receptor</keyword>
<keyword evidence="6 18" id="KW-0732">Signal</keyword>
<evidence type="ECO:0000256" key="11">
    <source>
        <dbReference type="ARBA" id="ARBA00023136"/>
    </source>
</evidence>
<dbReference type="GO" id="GO:0005509">
    <property type="term" value="F:calcium ion binding"/>
    <property type="evidence" value="ECO:0007669"/>
    <property type="project" value="InterPro"/>
</dbReference>
<keyword evidence="3" id="KW-1003">Cell membrane</keyword>
<evidence type="ECO:0000256" key="15">
    <source>
        <dbReference type="ARBA" id="ARBA00023180"/>
    </source>
</evidence>
<keyword evidence="5 17" id="KW-0812">Transmembrane</keyword>
<evidence type="ECO:0000256" key="8">
    <source>
        <dbReference type="ARBA" id="ARBA00022777"/>
    </source>
</evidence>
<evidence type="ECO:0000256" key="5">
    <source>
        <dbReference type="ARBA" id="ARBA00022692"/>
    </source>
</evidence>
<evidence type="ECO:0000256" key="7">
    <source>
        <dbReference type="ARBA" id="ARBA00022741"/>
    </source>
</evidence>
<protein>
    <recommendedName>
        <fullName evidence="2">receptor protein-tyrosine kinase</fullName>
        <ecNumber evidence="2">2.7.10.1</ecNumber>
    </recommendedName>
</protein>
<evidence type="ECO:0000313" key="20">
    <source>
        <dbReference type="EMBL" id="MTD16023.1"/>
    </source>
</evidence>
<keyword evidence="12" id="KW-0829">Tyrosine-protein kinase</keyword>
<evidence type="ECO:0000256" key="16">
    <source>
        <dbReference type="SAM" id="MobiDB-lite"/>
    </source>
</evidence>
<dbReference type="GO" id="GO:0004714">
    <property type="term" value="F:transmembrane receptor protein tyrosine kinase activity"/>
    <property type="evidence" value="ECO:0007669"/>
    <property type="project" value="UniProtKB-EC"/>
</dbReference>
<keyword evidence="7" id="KW-0547">Nucleotide-binding</keyword>
<reference evidence="20 21" key="1">
    <citation type="submission" date="2019-11" db="EMBL/GenBank/DDBJ databases">
        <authorList>
            <person name="Jiang L.-Q."/>
        </authorList>
    </citation>
    <scope>NUCLEOTIDE SEQUENCE [LARGE SCALE GENOMIC DNA]</scope>
    <source>
        <strain evidence="20 21">YIM 132087</strain>
    </source>
</reference>
<organism evidence="20 21">
    <name type="scientific">Nakamurella alba</name>
    <dbReference type="NCBI Taxonomy" id="2665158"/>
    <lineage>
        <taxon>Bacteria</taxon>
        <taxon>Bacillati</taxon>
        <taxon>Actinomycetota</taxon>
        <taxon>Actinomycetes</taxon>
        <taxon>Nakamurellales</taxon>
        <taxon>Nakamurellaceae</taxon>
        <taxon>Nakamurella</taxon>
    </lineage>
</organism>
<feature type="domain" description="ALK/LTK-like glycine-rich" evidence="19">
    <location>
        <begin position="512"/>
        <end position="725"/>
    </location>
</feature>
<feature type="region of interest" description="Disordered" evidence="16">
    <location>
        <begin position="559"/>
        <end position="600"/>
    </location>
</feature>
<evidence type="ECO:0000256" key="2">
    <source>
        <dbReference type="ARBA" id="ARBA00011902"/>
    </source>
</evidence>
<keyword evidence="8" id="KW-0418">Kinase</keyword>
<dbReference type="Gene3D" id="2.60.40.10">
    <property type="entry name" value="Immunoglobulins"/>
    <property type="match status" value="1"/>
</dbReference>
<evidence type="ECO:0000256" key="1">
    <source>
        <dbReference type="ARBA" id="ARBA00004251"/>
    </source>
</evidence>
<dbReference type="InterPro" id="IPR055163">
    <property type="entry name" value="ALK/LTK-like_GRD"/>
</dbReference>